<feature type="chain" id="PRO_5045686547" description="DUF1579 domain-containing protein" evidence="1">
    <location>
        <begin position="24"/>
        <end position="141"/>
    </location>
</feature>
<evidence type="ECO:0000313" key="2">
    <source>
        <dbReference type="EMBL" id="MDY3563522.1"/>
    </source>
</evidence>
<gene>
    <name evidence="2" type="ORF">R5W23_005134</name>
</gene>
<dbReference type="RefSeq" id="WP_261184782.1">
    <property type="nucleotide sequence ID" value="NZ_JAXBLV010000243.1"/>
</dbReference>
<evidence type="ECO:0000313" key="3">
    <source>
        <dbReference type="Proteomes" id="UP001272242"/>
    </source>
</evidence>
<feature type="signal peptide" evidence="1">
    <location>
        <begin position="1"/>
        <end position="23"/>
    </location>
</feature>
<evidence type="ECO:0008006" key="4">
    <source>
        <dbReference type="Google" id="ProtNLM"/>
    </source>
</evidence>
<organism evidence="2 3">
    <name type="scientific">Gemmata algarum</name>
    <dbReference type="NCBI Taxonomy" id="2975278"/>
    <lineage>
        <taxon>Bacteria</taxon>
        <taxon>Pseudomonadati</taxon>
        <taxon>Planctomycetota</taxon>
        <taxon>Planctomycetia</taxon>
        <taxon>Gemmatales</taxon>
        <taxon>Gemmataceae</taxon>
        <taxon>Gemmata</taxon>
    </lineage>
</organism>
<evidence type="ECO:0000256" key="1">
    <source>
        <dbReference type="SAM" id="SignalP"/>
    </source>
</evidence>
<sequence length="141" mass="15449">MNRLITTVTLAALSIGCASLSRAAAEEPKTTETVNLSSSIADLDQQKAVMGTSVILSQREWERLAAAWGIKDPPKVDFSKEILLVGTWRGAGFKFLNDVKDGNLTTELVGDKEERPGFRYRAVTLRRDGITSFHGKKLPAE</sequence>
<name>A0ABU5F9U1_9BACT</name>
<dbReference type="Proteomes" id="UP001272242">
    <property type="component" value="Unassembled WGS sequence"/>
</dbReference>
<keyword evidence="3" id="KW-1185">Reference proteome</keyword>
<comment type="caution">
    <text evidence="2">The sequence shown here is derived from an EMBL/GenBank/DDBJ whole genome shotgun (WGS) entry which is preliminary data.</text>
</comment>
<dbReference type="PROSITE" id="PS51257">
    <property type="entry name" value="PROKAR_LIPOPROTEIN"/>
    <property type="match status" value="1"/>
</dbReference>
<accession>A0ABU5F9U1</accession>
<protein>
    <recommendedName>
        <fullName evidence="4">DUF1579 domain-containing protein</fullName>
    </recommendedName>
</protein>
<dbReference type="EMBL" id="JAXBLV010000243">
    <property type="protein sequence ID" value="MDY3563522.1"/>
    <property type="molecule type" value="Genomic_DNA"/>
</dbReference>
<proteinExistence type="predicted"/>
<reference evidence="3" key="1">
    <citation type="journal article" date="2023" name="Mar. Drugs">
        <title>Gemmata algarum, a Novel Planctomycete Isolated from an Algal Mat, Displays Antimicrobial Activity.</title>
        <authorList>
            <person name="Kumar G."/>
            <person name="Kallscheuer N."/>
            <person name="Kashif M."/>
            <person name="Ahamad S."/>
            <person name="Jagadeeshwari U."/>
            <person name="Pannikurungottu S."/>
            <person name="Haufschild T."/>
            <person name="Kabuu M."/>
            <person name="Sasikala C."/>
            <person name="Jogler C."/>
            <person name="Ramana C."/>
        </authorList>
    </citation>
    <scope>NUCLEOTIDE SEQUENCE [LARGE SCALE GENOMIC DNA]</scope>
    <source>
        <strain evidence="3">JC673</strain>
    </source>
</reference>
<keyword evidence="1" id="KW-0732">Signal</keyword>